<evidence type="ECO:0000313" key="5">
    <source>
        <dbReference type="Proteomes" id="UP000486601"/>
    </source>
</evidence>
<dbReference type="AlphaFoldDB" id="A0A7X5P6K1"/>
<proteinExistence type="predicted"/>
<gene>
    <name evidence="3" type="ORF">CRX47_05915</name>
    <name evidence="2" type="ORF">FDF70_01320</name>
</gene>
<evidence type="ECO:0000313" key="3">
    <source>
        <dbReference type="EMBL" id="PHG99410.1"/>
    </source>
</evidence>
<comment type="caution">
    <text evidence="2">The sequence shown here is derived from an EMBL/GenBank/DDBJ whole genome shotgun (WGS) entry which is preliminary data.</text>
</comment>
<dbReference type="InterPro" id="IPR025948">
    <property type="entry name" value="HTH-like_dom"/>
</dbReference>
<name>A0A7X5P6K1_CLOSG</name>
<dbReference type="Proteomes" id="UP000486601">
    <property type="component" value="Unassembled WGS sequence"/>
</dbReference>
<protein>
    <recommendedName>
        <fullName evidence="1">HTH-like domain-containing protein</fullName>
    </recommendedName>
</protein>
<dbReference type="PANTHER" id="PTHR46889:SF4">
    <property type="entry name" value="TRANSPOSASE INSO FOR INSERTION SEQUENCE ELEMENT IS911B-RELATED"/>
    <property type="match status" value="1"/>
</dbReference>
<sequence>MYWQQRFDCPNKDKSIEEAIKSIFKESKEAYGYRRVTAMLRKHGFIVNQKKVRRLMKKLNLKCVSFTRKYNSYKGNVGTVAPNRIKQRFSTKIPYQKITTDTSEFKIYTTNTSGKVVIKKAYFDVFLDMYNGEVLSYRMSERPNA</sequence>
<evidence type="ECO:0000259" key="1">
    <source>
        <dbReference type="Pfam" id="PF13276"/>
    </source>
</evidence>
<dbReference type="Pfam" id="PF13276">
    <property type="entry name" value="HTH_21"/>
    <property type="match status" value="1"/>
</dbReference>
<reference evidence="2 5" key="2">
    <citation type="submission" date="2019-04" db="EMBL/GenBank/DDBJ databases">
        <title>Genome sequencing of Clostridium botulinum Groups I-IV and Clostridium butyricum.</title>
        <authorList>
            <person name="Brunt J."/>
            <person name="Van Vliet A.H.M."/>
            <person name="Stringer S.C."/>
            <person name="Carter A.T."/>
            <person name="Peck M.W."/>
        </authorList>
    </citation>
    <scope>NUCLEOTIDE SEQUENCE [LARGE SCALE GENOMIC DNA]</scope>
    <source>
        <strain evidence="2 5">IFR 18/108</strain>
    </source>
</reference>
<organism evidence="2 5">
    <name type="scientific">Clostridium sporogenes</name>
    <dbReference type="NCBI Taxonomy" id="1509"/>
    <lineage>
        <taxon>Bacteria</taxon>
        <taxon>Bacillati</taxon>
        <taxon>Bacillota</taxon>
        <taxon>Clostridia</taxon>
        <taxon>Eubacteriales</taxon>
        <taxon>Clostridiaceae</taxon>
        <taxon>Clostridium</taxon>
    </lineage>
</organism>
<evidence type="ECO:0000313" key="4">
    <source>
        <dbReference type="Proteomes" id="UP000223854"/>
    </source>
</evidence>
<dbReference type="InterPro" id="IPR050900">
    <property type="entry name" value="Transposase_IS3/IS150/IS904"/>
</dbReference>
<dbReference type="EMBL" id="SXCS01000001">
    <property type="protein sequence ID" value="NFR60167.1"/>
    <property type="molecule type" value="Genomic_DNA"/>
</dbReference>
<feature type="domain" description="HTH-like" evidence="1">
    <location>
        <begin position="13"/>
        <end position="68"/>
    </location>
</feature>
<dbReference type="PANTHER" id="PTHR46889">
    <property type="entry name" value="TRANSPOSASE INSF FOR INSERTION SEQUENCE IS3B-RELATED"/>
    <property type="match status" value="1"/>
</dbReference>
<dbReference type="Proteomes" id="UP000223854">
    <property type="component" value="Unassembled WGS sequence"/>
</dbReference>
<dbReference type="EMBL" id="PDLH01000007">
    <property type="protein sequence ID" value="PHG99410.1"/>
    <property type="molecule type" value="Genomic_DNA"/>
</dbReference>
<evidence type="ECO:0000313" key="2">
    <source>
        <dbReference type="EMBL" id="NFR60167.1"/>
    </source>
</evidence>
<accession>A0A7X5P6K1</accession>
<keyword evidence="4" id="KW-1185">Reference proteome</keyword>
<reference evidence="3 4" key="1">
    <citation type="submission" date="2017-09" db="EMBL/GenBank/DDBJ databases">
        <title>FDA dAtabase for Regulatory Grade micrObial Sequences (FDA-ARGOS): Supporting development and validation of Infectious Disease Dx tests.</title>
        <authorList>
            <person name="Kerrigan L."/>
            <person name="Long C."/>
            <person name="Tallon L.J."/>
            <person name="Sadzewicz L."/>
            <person name="Ott S."/>
            <person name="Zhao X."/>
            <person name="Nagaraj S."/>
            <person name="Vavikolanu K."/>
            <person name="Aluvathingal J."/>
            <person name="Nadendla S."/>
            <person name="Sichtig H."/>
        </authorList>
    </citation>
    <scope>NUCLEOTIDE SEQUENCE [LARGE SCALE GENOMIC DNA]</scope>
    <source>
        <strain evidence="3 4">FDAARGOS_423</strain>
    </source>
</reference>